<name>A0A4V5NY24_9SPHI</name>
<dbReference type="InterPro" id="IPR004821">
    <property type="entry name" value="Cyt_trans-like"/>
</dbReference>
<feature type="binding site" evidence="8">
    <location>
        <begin position="30"/>
        <end position="37"/>
    </location>
    <ligand>
        <name>ATP</name>
        <dbReference type="ChEBI" id="CHEBI:30616"/>
    </ligand>
</feature>
<evidence type="ECO:0000256" key="8">
    <source>
        <dbReference type="HAMAP-Rule" id="MF_00158"/>
    </source>
</evidence>
<comment type="caution">
    <text evidence="9">The sequence shown here is derived from an EMBL/GenBank/DDBJ whole genome shotgun (WGS) entry which is preliminary data.</text>
</comment>
<organism evidence="9 10">
    <name type="scientific">Pedobacter cryophilus</name>
    <dbReference type="NCBI Taxonomy" id="2571271"/>
    <lineage>
        <taxon>Bacteria</taxon>
        <taxon>Pseudomonadati</taxon>
        <taxon>Bacteroidota</taxon>
        <taxon>Sphingobacteriia</taxon>
        <taxon>Sphingobacteriales</taxon>
        <taxon>Sphingobacteriaceae</taxon>
        <taxon>Pedobacter</taxon>
    </lineage>
</organism>
<dbReference type="AlphaFoldDB" id="A0A4V5NY24"/>
<dbReference type="OrthoDB" id="9773087at2"/>
<dbReference type="GO" id="GO:0004592">
    <property type="term" value="F:pantoate-beta-alanine ligase activity"/>
    <property type="evidence" value="ECO:0007669"/>
    <property type="project" value="UniProtKB-UniRule"/>
</dbReference>
<dbReference type="CDD" id="cd00560">
    <property type="entry name" value="PanC"/>
    <property type="match status" value="1"/>
</dbReference>
<dbReference type="EC" id="6.3.2.1" evidence="8"/>
<dbReference type="GO" id="GO:0005524">
    <property type="term" value="F:ATP binding"/>
    <property type="evidence" value="ECO:0007669"/>
    <property type="project" value="UniProtKB-KW"/>
</dbReference>
<accession>A0A4V5NY24</accession>
<dbReference type="InterPro" id="IPR014729">
    <property type="entry name" value="Rossmann-like_a/b/a_fold"/>
</dbReference>
<evidence type="ECO:0000256" key="6">
    <source>
        <dbReference type="ARBA" id="ARBA00022840"/>
    </source>
</evidence>
<sequence>MKIIKTQLELSGYLESFRNNKFKIGLVPTMGALHNGHLSLIEQSKLACDLTVVSIFVNPTQFNNSDDLLKYPKPIVEDTKMLVQAGCDVLFLPEVSEMYHNHEEWNYGVGALDKILEGEFRPGHYKGVTQIVFKLFDLVKPTRAFFGQKDYQQFLVIKKMNDDLNLGIALVACPIIREPDGLAMSSRNIRLNDLEREKALTLYQSLLFVKENYHRYSLSELLEKAIGYYQNDEDLKLEYFKICDQNTLLDKQINDNESAIALVACMVGKTRLIDNMMLS</sequence>
<keyword evidence="4 8" id="KW-0566">Pantothenate biosynthesis</keyword>
<feature type="binding site" evidence="8">
    <location>
        <begin position="147"/>
        <end position="150"/>
    </location>
    <ligand>
        <name>ATP</name>
        <dbReference type="ChEBI" id="CHEBI:30616"/>
    </ligand>
</feature>
<feature type="binding site" evidence="8">
    <location>
        <position position="61"/>
    </location>
    <ligand>
        <name>(R)-pantoate</name>
        <dbReference type="ChEBI" id="CHEBI:15980"/>
    </ligand>
</feature>
<reference evidence="9 10" key="1">
    <citation type="submission" date="2019-04" db="EMBL/GenBank/DDBJ databases">
        <title>Pedobacter sp. AR-3-17 sp. nov., isolated from Arctic soil.</title>
        <authorList>
            <person name="Dahal R.H."/>
            <person name="Kim D.-U."/>
        </authorList>
    </citation>
    <scope>NUCLEOTIDE SEQUENCE [LARGE SCALE GENOMIC DNA]</scope>
    <source>
        <strain evidence="9 10">AR-3-17</strain>
    </source>
</reference>
<keyword evidence="5 8" id="KW-0547">Nucleotide-binding</keyword>
<dbReference type="PANTHER" id="PTHR21299:SF1">
    <property type="entry name" value="PANTOATE--BETA-ALANINE LIGASE"/>
    <property type="match status" value="1"/>
</dbReference>
<comment type="subunit">
    <text evidence="8">Homodimer.</text>
</comment>
<evidence type="ECO:0000256" key="4">
    <source>
        <dbReference type="ARBA" id="ARBA00022655"/>
    </source>
</evidence>
<dbReference type="UniPathway" id="UPA00028">
    <property type="reaction ID" value="UER00005"/>
</dbReference>
<comment type="pathway">
    <text evidence="1 8">Cofactor biosynthesis; (R)-pantothenate biosynthesis; (R)-pantothenate from (R)-pantoate and beta-alanine: step 1/1.</text>
</comment>
<dbReference type="Pfam" id="PF02569">
    <property type="entry name" value="Pantoate_ligase"/>
    <property type="match status" value="1"/>
</dbReference>
<evidence type="ECO:0000256" key="5">
    <source>
        <dbReference type="ARBA" id="ARBA00022741"/>
    </source>
</evidence>
<dbReference type="NCBIfam" id="TIGR00018">
    <property type="entry name" value="panC"/>
    <property type="match status" value="1"/>
</dbReference>
<feature type="active site" description="Proton donor" evidence="8">
    <location>
        <position position="37"/>
    </location>
</feature>
<comment type="subcellular location">
    <subcellularLocation>
        <location evidence="8">Cytoplasm</location>
    </subcellularLocation>
</comment>
<dbReference type="Proteomes" id="UP000308181">
    <property type="component" value="Unassembled WGS sequence"/>
</dbReference>
<feature type="binding site" evidence="8">
    <location>
        <position position="153"/>
    </location>
    <ligand>
        <name>(R)-pantoate</name>
        <dbReference type="ChEBI" id="CHEBI:15980"/>
    </ligand>
</feature>
<dbReference type="GO" id="GO:0015940">
    <property type="term" value="P:pantothenate biosynthetic process"/>
    <property type="evidence" value="ECO:0007669"/>
    <property type="project" value="UniProtKB-UniRule"/>
</dbReference>
<keyword evidence="8" id="KW-0963">Cytoplasm</keyword>
<comment type="similarity">
    <text evidence="2 8">Belongs to the pantothenate synthetase family.</text>
</comment>
<dbReference type="RefSeq" id="WP_136824820.1">
    <property type="nucleotide sequence ID" value="NZ_SWBP01000001.1"/>
</dbReference>
<dbReference type="SUPFAM" id="SSF52374">
    <property type="entry name" value="Nucleotidylyl transferase"/>
    <property type="match status" value="1"/>
</dbReference>
<dbReference type="Gene3D" id="3.40.50.620">
    <property type="entry name" value="HUPs"/>
    <property type="match status" value="1"/>
</dbReference>
<dbReference type="NCBIfam" id="TIGR00125">
    <property type="entry name" value="cyt_tran_rel"/>
    <property type="match status" value="1"/>
</dbReference>
<dbReference type="GO" id="GO:0005829">
    <property type="term" value="C:cytosol"/>
    <property type="evidence" value="ECO:0007669"/>
    <property type="project" value="TreeGrafter"/>
</dbReference>
<feature type="binding site" evidence="8">
    <location>
        <position position="61"/>
    </location>
    <ligand>
        <name>beta-alanine</name>
        <dbReference type="ChEBI" id="CHEBI:57966"/>
    </ligand>
</feature>
<dbReference type="EMBL" id="SWBP01000001">
    <property type="protein sequence ID" value="TKC00611.1"/>
    <property type="molecule type" value="Genomic_DNA"/>
</dbReference>
<feature type="binding site" evidence="8">
    <location>
        <begin position="184"/>
        <end position="187"/>
    </location>
    <ligand>
        <name>ATP</name>
        <dbReference type="ChEBI" id="CHEBI:30616"/>
    </ligand>
</feature>
<keyword evidence="3 8" id="KW-0436">Ligase</keyword>
<proteinExistence type="inferred from homology"/>
<protein>
    <recommendedName>
        <fullName evidence="8">Pantothenate synthetase</fullName>
        <shortName evidence="8">PS</shortName>
        <ecNumber evidence="8">6.3.2.1</ecNumber>
    </recommendedName>
    <alternativeName>
        <fullName evidence="8">Pantoate--beta-alanine ligase</fullName>
    </alternativeName>
    <alternativeName>
        <fullName evidence="8">Pantoate-activating enzyme</fullName>
    </alternativeName>
</protein>
<keyword evidence="10" id="KW-1185">Reference proteome</keyword>
<comment type="catalytic activity">
    <reaction evidence="7 8">
        <text>(R)-pantoate + beta-alanine + ATP = (R)-pantothenate + AMP + diphosphate + H(+)</text>
        <dbReference type="Rhea" id="RHEA:10912"/>
        <dbReference type="ChEBI" id="CHEBI:15378"/>
        <dbReference type="ChEBI" id="CHEBI:15980"/>
        <dbReference type="ChEBI" id="CHEBI:29032"/>
        <dbReference type="ChEBI" id="CHEBI:30616"/>
        <dbReference type="ChEBI" id="CHEBI:33019"/>
        <dbReference type="ChEBI" id="CHEBI:57966"/>
        <dbReference type="ChEBI" id="CHEBI:456215"/>
        <dbReference type="EC" id="6.3.2.1"/>
    </reaction>
</comment>
<gene>
    <name evidence="8" type="primary">panC</name>
    <name evidence="9" type="ORF">FA046_02725</name>
</gene>
<evidence type="ECO:0000313" key="9">
    <source>
        <dbReference type="EMBL" id="TKC00611.1"/>
    </source>
</evidence>
<evidence type="ECO:0000256" key="7">
    <source>
        <dbReference type="ARBA" id="ARBA00048258"/>
    </source>
</evidence>
<dbReference type="PANTHER" id="PTHR21299">
    <property type="entry name" value="CYTIDYLATE KINASE/PANTOATE-BETA-ALANINE LIGASE"/>
    <property type="match status" value="1"/>
</dbReference>
<dbReference type="HAMAP" id="MF_00158">
    <property type="entry name" value="PanC"/>
    <property type="match status" value="1"/>
</dbReference>
<dbReference type="Gene3D" id="3.30.1300.10">
    <property type="entry name" value="Pantoate-beta-alanine ligase, C-terminal domain"/>
    <property type="match status" value="1"/>
</dbReference>
<evidence type="ECO:0000256" key="3">
    <source>
        <dbReference type="ARBA" id="ARBA00022598"/>
    </source>
</evidence>
<evidence type="ECO:0000256" key="2">
    <source>
        <dbReference type="ARBA" id="ARBA00009256"/>
    </source>
</evidence>
<feature type="binding site" evidence="8">
    <location>
        <position position="176"/>
    </location>
    <ligand>
        <name>ATP</name>
        <dbReference type="ChEBI" id="CHEBI:30616"/>
    </ligand>
</feature>
<comment type="miscellaneous">
    <text evidence="8">The reaction proceeds by a bi uni uni bi ping pong mechanism.</text>
</comment>
<comment type="function">
    <text evidence="8">Catalyzes the condensation of pantoate with beta-alanine in an ATP-dependent reaction via a pantoyl-adenylate intermediate.</text>
</comment>
<dbReference type="InterPro" id="IPR042176">
    <property type="entry name" value="Pantoate_ligase_C"/>
</dbReference>
<evidence type="ECO:0000256" key="1">
    <source>
        <dbReference type="ARBA" id="ARBA00004990"/>
    </source>
</evidence>
<dbReference type="InterPro" id="IPR003721">
    <property type="entry name" value="Pantoate_ligase"/>
</dbReference>
<evidence type="ECO:0000313" key="10">
    <source>
        <dbReference type="Proteomes" id="UP000308181"/>
    </source>
</evidence>
<keyword evidence="6 8" id="KW-0067">ATP-binding</keyword>